<dbReference type="EMBL" id="BLKY01000001">
    <property type="protein sequence ID" value="GFG84739.1"/>
    <property type="molecule type" value="Genomic_DNA"/>
</dbReference>
<comment type="cofactor">
    <cofactor evidence="7 8">
        <name>Fe(2+)</name>
        <dbReference type="ChEBI" id="CHEBI:29033"/>
    </cofactor>
    <text evidence="7 8">Binds 1 Fe(2+) ion per subunit.</text>
</comment>
<keyword evidence="4 7" id="KW-0408">Iron</keyword>
<keyword evidence="3 8" id="KW-0560">Oxidoreductase</keyword>
<dbReference type="InterPro" id="IPR041916">
    <property type="entry name" value="Anti_sigma_zinc_sf"/>
</dbReference>
<dbReference type="Gene3D" id="1.10.10.1320">
    <property type="entry name" value="Anti-sigma factor, zinc-finger domain"/>
    <property type="match status" value="1"/>
</dbReference>
<sequence>MTGEFDAGATGDDHPYATWDAAYVLGSLSSADRREFEGHLDRCSSCRSAVAELAPIPRLLSLLSRDDLAALEAGRALPARRVPAPSGNGSGPPGTGETAQPVETVMPFFRTRNYAPVPDEQTAFGLPVEGAIPPELTGWYLRNGPNPRTATGHWCIGDGMVHGIRLERGRAAWYRNRWVHTDSFDRPFPVYGAGGRRNLRSSVANTHVVRHAGRTLALMETSLPYQITNDLKTLGAYDFGGKLADAMNAHPKICPDTGELHFFGYGSLVQPHVTYHRADAVGELILSRPIDVPALTLMHDFALTARHIVFLDLPVLFDLSLALTMDAGQDLPYRWDDSYGARLGVLRRDDPYGAVRWFEVDPCYVFHIANAYDVTSADGDSIVLQVIRYPELWRDDSVFDDAATLWRWTIDLADGSVEQTQLDDRGVEFPRIDDRRSGRRARYAVTVGTNTLVRYDLDNGSAEEHRFVSDGVRGTADEAIFVAADGGPDDELAGWYLSYVYDPARDASDLVIIDAADFAGDPVARIRLPRRVPHGFHGNWLGD</sequence>
<feature type="binding site" evidence="7">
    <location>
        <position position="299"/>
    </location>
    <ligand>
        <name>Fe cation</name>
        <dbReference type="ChEBI" id="CHEBI:24875"/>
        <note>catalytic</note>
    </ligand>
</feature>
<evidence type="ECO:0000256" key="4">
    <source>
        <dbReference type="ARBA" id="ARBA00023004"/>
    </source>
</evidence>
<dbReference type="GO" id="GO:0016121">
    <property type="term" value="P:carotene catabolic process"/>
    <property type="evidence" value="ECO:0007669"/>
    <property type="project" value="TreeGrafter"/>
</dbReference>
<gene>
    <name evidence="11" type="ORF">MALGJ_14150</name>
</gene>
<name>A0A7I9Y7T0_MYCAL</name>
<dbReference type="RefSeq" id="WP_083038163.1">
    <property type="nucleotide sequence ID" value="NZ_BLKY01000001.1"/>
</dbReference>
<feature type="binding site" evidence="7">
    <location>
        <position position="250"/>
    </location>
    <ligand>
        <name>Fe cation</name>
        <dbReference type="ChEBI" id="CHEBI:24875"/>
        <note>catalytic</note>
    </ligand>
</feature>
<organism evidence="11 12">
    <name type="scientific">Mycolicibacter algericus</name>
    <name type="common">Mycobacterium algericum</name>
    <dbReference type="NCBI Taxonomy" id="1288388"/>
    <lineage>
        <taxon>Bacteria</taxon>
        <taxon>Bacillati</taxon>
        <taxon>Actinomycetota</taxon>
        <taxon>Actinomycetes</taxon>
        <taxon>Mycobacteriales</taxon>
        <taxon>Mycobacteriaceae</taxon>
        <taxon>Mycolicibacter</taxon>
    </lineage>
</organism>
<comment type="similarity">
    <text evidence="1 8">Belongs to the carotenoid oxygenase family.</text>
</comment>
<dbReference type="Pfam" id="PF13490">
    <property type="entry name" value="zf-HC2"/>
    <property type="match status" value="1"/>
</dbReference>
<feature type="binding site" evidence="7">
    <location>
        <position position="537"/>
    </location>
    <ligand>
        <name>Fe cation</name>
        <dbReference type="ChEBI" id="CHEBI:24875"/>
        <note>catalytic</note>
    </ligand>
</feature>
<dbReference type="PANTHER" id="PTHR10543">
    <property type="entry name" value="BETA-CAROTENE DIOXYGENASE"/>
    <property type="match status" value="1"/>
</dbReference>
<reference evidence="11 12" key="1">
    <citation type="journal article" date="2019" name="Emerg. Microbes Infect.">
        <title>Comprehensive subspecies identification of 175 nontuberculous mycobacteria species based on 7547 genomic profiles.</title>
        <authorList>
            <person name="Matsumoto Y."/>
            <person name="Kinjo T."/>
            <person name="Motooka D."/>
            <person name="Nabeya D."/>
            <person name="Jung N."/>
            <person name="Uechi K."/>
            <person name="Horii T."/>
            <person name="Iida T."/>
            <person name="Fujita J."/>
            <person name="Nakamura S."/>
        </authorList>
    </citation>
    <scope>NUCLEOTIDE SEQUENCE [LARGE SCALE GENOMIC DNA]</scope>
    <source>
        <strain evidence="11 12">JCM 30723</strain>
    </source>
</reference>
<evidence type="ECO:0000313" key="11">
    <source>
        <dbReference type="EMBL" id="GFG84739.1"/>
    </source>
</evidence>
<dbReference type="PANTHER" id="PTHR10543:SF89">
    <property type="entry name" value="CAROTENOID 9,10(9',10')-CLEAVAGE DIOXYGENASE 1"/>
    <property type="match status" value="1"/>
</dbReference>
<evidence type="ECO:0000313" key="12">
    <source>
        <dbReference type="Proteomes" id="UP000465305"/>
    </source>
</evidence>
<comment type="caution">
    <text evidence="11">The sequence shown here is derived from an EMBL/GenBank/DDBJ whole genome shotgun (WGS) entry which is preliminary data.</text>
</comment>
<keyword evidence="5" id="KW-0805">Transcription regulation</keyword>
<keyword evidence="8" id="KW-0223">Dioxygenase</keyword>
<dbReference type="InterPro" id="IPR027383">
    <property type="entry name" value="Znf_put"/>
</dbReference>
<evidence type="ECO:0000256" key="9">
    <source>
        <dbReference type="SAM" id="MobiDB-lite"/>
    </source>
</evidence>
<feature type="domain" description="Putative zinc-finger" evidence="10">
    <location>
        <begin position="22"/>
        <end position="47"/>
    </location>
</feature>
<feature type="region of interest" description="Disordered" evidence="9">
    <location>
        <begin position="79"/>
        <end position="100"/>
    </location>
</feature>
<keyword evidence="6" id="KW-0804">Transcription</keyword>
<protein>
    <recommendedName>
        <fullName evidence="8">Dioxygenase</fullName>
        <ecNumber evidence="8">1.13.11.-</ecNumber>
    </recommendedName>
</protein>
<evidence type="ECO:0000256" key="8">
    <source>
        <dbReference type="RuleBase" id="RU364048"/>
    </source>
</evidence>
<dbReference type="Pfam" id="PF03055">
    <property type="entry name" value="RPE65"/>
    <property type="match status" value="1"/>
</dbReference>
<proteinExistence type="inferred from homology"/>
<dbReference type="EC" id="1.13.11.-" evidence="8"/>
<feature type="binding site" evidence="7">
    <location>
        <position position="367"/>
    </location>
    <ligand>
        <name>Fe cation</name>
        <dbReference type="ChEBI" id="CHEBI:24875"/>
        <note>catalytic</note>
    </ligand>
</feature>
<evidence type="ECO:0000259" key="10">
    <source>
        <dbReference type="Pfam" id="PF13490"/>
    </source>
</evidence>
<keyword evidence="2 7" id="KW-0479">Metal-binding</keyword>
<dbReference type="AlphaFoldDB" id="A0A7I9Y7T0"/>
<evidence type="ECO:0000256" key="5">
    <source>
        <dbReference type="ARBA" id="ARBA00023015"/>
    </source>
</evidence>
<evidence type="ECO:0000256" key="3">
    <source>
        <dbReference type="ARBA" id="ARBA00023002"/>
    </source>
</evidence>
<evidence type="ECO:0000256" key="1">
    <source>
        <dbReference type="ARBA" id="ARBA00006787"/>
    </source>
</evidence>
<evidence type="ECO:0000256" key="2">
    <source>
        <dbReference type="ARBA" id="ARBA00022723"/>
    </source>
</evidence>
<dbReference type="Proteomes" id="UP000465305">
    <property type="component" value="Unassembled WGS sequence"/>
</dbReference>
<dbReference type="GO" id="GO:0010436">
    <property type="term" value="F:carotenoid dioxygenase activity"/>
    <property type="evidence" value="ECO:0007669"/>
    <property type="project" value="TreeGrafter"/>
</dbReference>
<evidence type="ECO:0000256" key="7">
    <source>
        <dbReference type="PIRSR" id="PIRSR604294-1"/>
    </source>
</evidence>
<dbReference type="InterPro" id="IPR004294">
    <property type="entry name" value="Carotenoid_Oase"/>
</dbReference>
<accession>A0A7I9Y7T0</accession>
<evidence type="ECO:0000256" key="6">
    <source>
        <dbReference type="ARBA" id="ARBA00023163"/>
    </source>
</evidence>
<dbReference type="GO" id="GO:0046872">
    <property type="term" value="F:metal ion binding"/>
    <property type="evidence" value="ECO:0007669"/>
    <property type="project" value="UniProtKB-KW"/>
</dbReference>